<feature type="domain" description="PDZ" evidence="5">
    <location>
        <begin position="608"/>
        <end position="679"/>
    </location>
</feature>
<dbReference type="GO" id="GO:0005929">
    <property type="term" value="C:cilium"/>
    <property type="evidence" value="ECO:0007669"/>
    <property type="project" value="TreeGrafter"/>
</dbReference>
<dbReference type="InterPro" id="IPR001478">
    <property type="entry name" value="PDZ"/>
</dbReference>
<dbReference type="InterPro" id="IPR036034">
    <property type="entry name" value="PDZ_sf"/>
</dbReference>
<dbReference type="GO" id="GO:0005886">
    <property type="term" value="C:plasma membrane"/>
    <property type="evidence" value="ECO:0007669"/>
    <property type="project" value="TreeGrafter"/>
</dbReference>
<dbReference type="GO" id="GO:0032426">
    <property type="term" value="C:stereocilium tip"/>
    <property type="evidence" value="ECO:0007669"/>
    <property type="project" value="TreeGrafter"/>
</dbReference>
<dbReference type="InterPro" id="IPR033028">
    <property type="entry name" value="Whirlin_HN-like_dom2"/>
</dbReference>
<dbReference type="OrthoDB" id="10029564at2759"/>
<dbReference type="GO" id="GO:0060088">
    <property type="term" value="P:auditory receptor cell stereocilium organization"/>
    <property type="evidence" value="ECO:0007669"/>
    <property type="project" value="TreeGrafter"/>
</dbReference>
<dbReference type="PANTHER" id="PTHR23116:SF37">
    <property type="entry name" value="WHIRLIN"/>
    <property type="match status" value="1"/>
</dbReference>
<evidence type="ECO:0000313" key="7">
    <source>
        <dbReference type="Proteomes" id="UP000529728"/>
    </source>
</evidence>
<dbReference type="CDD" id="cd06742">
    <property type="entry name" value="PDZ3_FL-whirlin-like"/>
    <property type="match status" value="1"/>
</dbReference>
<feature type="compositionally biased region" description="Pro residues" evidence="4">
    <location>
        <begin position="484"/>
        <end position="503"/>
    </location>
</feature>
<dbReference type="Gene3D" id="2.30.42.10">
    <property type="match status" value="2"/>
</dbReference>
<dbReference type="Proteomes" id="UP000529728">
    <property type="component" value="Unassembled WGS sequence"/>
</dbReference>
<organism evidence="6 7">
    <name type="scientific">Regulus satrapa</name>
    <name type="common">Golden-crowned kinglet</name>
    <dbReference type="NCBI Taxonomy" id="13245"/>
    <lineage>
        <taxon>Eukaryota</taxon>
        <taxon>Metazoa</taxon>
        <taxon>Chordata</taxon>
        <taxon>Craniata</taxon>
        <taxon>Vertebrata</taxon>
        <taxon>Euteleostomi</taxon>
        <taxon>Archelosauria</taxon>
        <taxon>Archosauria</taxon>
        <taxon>Dinosauria</taxon>
        <taxon>Saurischia</taxon>
        <taxon>Theropoda</taxon>
        <taxon>Coelurosauria</taxon>
        <taxon>Aves</taxon>
        <taxon>Neognathae</taxon>
        <taxon>Neoaves</taxon>
        <taxon>Telluraves</taxon>
        <taxon>Australaves</taxon>
        <taxon>Passeriformes</taxon>
        <taxon>Regulidae</taxon>
        <taxon>Regulus</taxon>
    </lineage>
</organism>
<dbReference type="CDD" id="cd06741">
    <property type="entry name" value="PDZ2_FL-whirlin"/>
    <property type="match status" value="1"/>
</dbReference>
<dbReference type="FunFam" id="1.20.1160.20:FF:000002">
    <property type="entry name" value="Whirlin a"/>
    <property type="match status" value="1"/>
</dbReference>
<evidence type="ECO:0000256" key="3">
    <source>
        <dbReference type="ARBA" id="ARBA00023273"/>
    </source>
</evidence>
<dbReference type="FunFam" id="2.30.42.10:FF:000087">
    <property type="entry name" value="Whirlin a"/>
    <property type="match status" value="1"/>
</dbReference>
<dbReference type="PROSITE" id="PS50106">
    <property type="entry name" value="PDZ"/>
    <property type="match status" value="2"/>
</dbReference>
<feature type="region of interest" description="Disordered" evidence="4">
    <location>
        <begin position="348"/>
        <end position="603"/>
    </location>
</feature>
<keyword evidence="3" id="KW-0966">Cell projection</keyword>
<feature type="domain" description="PDZ" evidence="5">
    <location>
        <begin position="73"/>
        <end position="143"/>
    </location>
</feature>
<feature type="region of interest" description="Disordered" evidence="4">
    <location>
        <begin position="35"/>
        <end position="60"/>
    </location>
</feature>
<evidence type="ECO:0000313" key="6">
    <source>
        <dbReference type="EMBL" id="NWR44466.1"/>
    </source>
</evidence>
<accession>A0A7K4XCS3</accession>
<dbReference type="CDD" id="cd07357">
    <property type="entry name" value="HN_L-whirlin_R2_like"/>
    <property type="match status" value="1"/>
</dbReference>
<dbReference type="SMART" id="SM00228">
    <property type="entry name" value="PDZ"/>
    <property type="match status" value="2"/>
</dbReference>
<dbReference type="GO" id="GO:0007605">
    <property type="term" value="P:sensory perception of sound"/>
    <property type="evidence" value="ECO:0007669"/>
    <property type="project" value="TreeGrafter"/>
</dbReference>
<dbReference type="EMBL" id="VWZN01006333">
    <property type="protein sequence ID" value="NWR44466.1"/>
    <property type="molecule type" value="Genomic_DNA"/>
</dbReference>
<proteinExistence type="predicted"/>
<evidence type="ECO:0000256" key="4">
    <source>
        <dbReference type="SAM" id="MobiDB-lite"/>
    </source>
</evidence>
<keyword evidence="2" id="KW-0677">Repeat</keyword>
<dbReference type="SUPFAM" id="SSF50156">
    <property type="entry name" value="PDZ domain-like"/>
    <property type="match status" value="2"/>
</dbReference>
<dbReference type="PANTHER" id="PTHR23116">
    <property type="entry name" value="PDZ DOMAIN CONTAINING WHIRLIN AND HARMONIN-RELATED"/>
    <property type="match status" value="1"/>
</dbReference>
<feature type="compositionally biased region" description="Low complexity" evidence="4">
    <location>
        <begin position="411"/>
        <end position="433"/>
    </location>
</feature>
<evidence type="ECO:0000256" key="1">
    <source>
        <dbReference type="ARBA" id="ARBA00004316"/>
    </source>
</evidence>
<reference evidence="6 7" key="1">
    <citation type="submission" date="2019-09" db="EMBL/GenBank/DDBJ databases">
        <title>Bird 10,000 Genomes (B10K) Project - Family phase.</title>
        <authorList>
            <person name="Zhang G."/>
        </authorList>
    </citation>
    <scope>NUCLEOTIDE SEQUENCE [LARGE SCALE GENOMIC DNA]</scope>
    <source>
        <strain evidence="6">B10K-DU-001-18</strain>
        <tissue evidence="6">Muscle</tissue>
    </source>
</reference>
<dbReference type="InterPro" id="IPR051844">
    <property type="entry name" value="USH2_Complex_Protein"/>
</dbReference>
<protein>
    <submittedName>
        <fullName evidence="6">WHRN protein</fullName>
    </submittedName>
</protein>
<dbReference type="Gene3D" id="1.20.1160.20">
    <property type="match status" value="1"/>
</dbReference>
<dbReference type="Pfam" id="PF00595">
    <property type="entry name" value="PDZ"/>
    <property type="match status" value="2"/>
</dbReference>
<sequence>QVLKGCKKLNLSVHSVGRIPGGYVTNHIYTWVDPQGRSVSPPSGLPHHQHSSLRRDSEKRSHLQLLQEGDEKKVNLVLNEGKSLGLMIRGGAEYSLGIYITGVDKGSEAESTGLKVGDQILEVNGRSFLSIPHDEAVKLLKSSRHLIMTVKDIGRLPHARTTVDETRWITSSQLGETLLSSAGYPVPCPLQPVFYRGLAGSQVTLSTMVNQTRVMLEEQARHLLNEQERATMGYYLDEYKEGNISVDALVMALFELLNTHAKFSLLSEVRGVISPQDLDRFDNLVLKREIESMKARQPAGPSTDCYSMMSYSDTVSSSSSHFTATTVSSARERLLWLIDLMENTSELEGAGDCHQSSINTLPDVSLDDVSSFPEEPPNFKPPPPPPPSAPQSLDPSCAQPRPPGKDKPKRPSSASSHVTSTASTSTEDSAPSAIYATISPSPHGSRRPADAQLSLLGQHPIGPFPRVQSPSRLKSPTPEGLQSPPSPSPPPPPPHPAPPPPDKGSPQAVANQHFIMVEVHQPNSEPDVNEVRPLPQARASTLSQLSDSGQTLSEDSGVDIGEIETSGKDKSRQPGPGKSRSLKEATRSEGAAEGASKPPGLLEPTSCLIRVSKSAPTLGIAIEGGANTRQPLPRIVTIQRGGSAHNCGKLKVGHVILEVNGTGLRGKEHREAARIIAEAFKLKEKDYIDFLVTEFNVAL</sequence>
<name>A0A7K4XCS3_REGSA</name>
<evidence type="ECO:0000256" key="2">
    <source>
        <dbReference type="ARBA" id="ARBA00022737"/>
    </source>
</evidence>
<feature type="non-terminal residue" evidence="6">
    <location>
        <position position="699"/>
    </location>
</feature>
<keyword evidence="7" id="KW-1185">Reference proteome</keyword>
<dbReference type="FunFam" id="2.30.42.10:FF:000079">
    <property type="entry name" value="Whirlin a"/>
    <property type="match status" value="1"/>
</dbReference>
<comment type="subcellular location">
    <subcellularLocation>
        <location evidence="1">Cell projection</location>
    </subcellularLocation>
</comment>
<feature type="compositionally biased region" description="Polar residues" evidence="4">
    <location>
        <begin position="538"/>
        <end position="554"/>
    </location>
</feature>
<dbReference type="GO" id="GO:0001917">
    <property type="term" value="C:photoreceptor inner segment"/>
    <property type="evidence" value="ECO:0007669"/>
    <property type="project" value="TreeGrafter"/>
</dbReference>
<feature type="compositionally biased region" description="Pro residues" evidence="4">
    <location>
        <begin position="374"/>
        <end position="389"/>
    </location>
</feature>
<feature type="non-terminal residue" evidence="6">
    <location>
        <position position="1"/>
    </location>
</feature>
<comment type="caution">
    <text evidence="6">The sequence shown here is derived from an EMBL/GenBank/DDBJ whole genome shotgun (WGS) entry which is preliminary data.</text>
</comment>
<dbReference type="AlphaFoldDB" id="A0A7K4XCS3"/>
<dbReference type="GO" id="GO:0002142">
    <property type="term" value="C:stereocilia ankle link complex"/>
    <property type="evidence" value="ECO:0007669"/>
    <property type="project" value="TreeGrafter"/>
</dbReference>
<gene>
    <name evidence="6" type="primary">Whrn</name>
    <name evidence="6" type="ORF">REGSAT_R12292</name>
</gene>
<evidence type="ECO:0000259" key="5">
    <source>
        <dbReference type="PROSITE" id="PS50106"/>
    </source>
</evidence>